<dbReference type="PROSITE" id="PS51732">
    <property type="entry name" value="ASN_GLN_ASE_3"/>
    <property type="match status" value="1"/>
</dbReference>
<proteinExistence type="predicted"/>
<organism evidence="4 5">
    <name type="scientific">Rhizobium rhizoryzae</name>
    <dbReference type="NCBI Taxonomy" id="451876"/>
    <lineage>
        <taxon>Bacteria</taxon>
        <taxon>Pseudomonadati</taxon>
        <taxon>Pseudomonadota</taxon>
        <taxon>Alphaproteobacteria</taxon>
        <taxon>Hyphomicrobiales</taxon>
        <taxon>Rhizobiaceae</taxon>
        <taxon>Rhizobium/Agrobacterium group</taxon>
        <taxon>Rhizobium</taxon>
    </lineage>
</organism>
<dbReference type="PANTHER" id="PTHR11707:SF28">
    <property type="entry name" value="60 KDA LYSOPHOSPHOLIPASE"/>
    <property type="match status" value="1"/>
</dbReference>
<dbReference type="InterPro" id="IPR036152">
    <property type="entry name" value="Asp/glu_Ase-like_sf"/>
</dbReference>
<dbReference type="PANTHER" id="PTHR11707">
    <property type="entry name" value="L-ASPARAGINASE"/>
    <property type="match status" value="1"/>
</dbReference>
<protein>
    <submittedName>
        <fullName evidence="4">L-asparaginase</fullName>
        <ecNumber evidence="4">3.5.1.1</ecNumber>
    </submittedName>
</protein>
<dbReference type="Gene3D" id="3.40.50.40">
    <property type="match status" value="1"/>
</dbReference>
<dbReference type="Proteomes" id="UP000519897">
    <property type="component" value="Unassembled WGS sequence"/>
</dbReference>
<reference evidence="4 5" key="1">
    <citation type="submission" date="2020-08" db="EMBL/GenBank/DDBJ databases">
        <title>Genomic Encyclopedia of Type Strains, Phase IV (KMG-IV): sequencing the most valuable type-strain genomes for metagenomic binning, comparative biology and taxonomic classification.</title>
        <authorList>
            <person name="Goeker M."/>
        </authorList>
    </citation>
    <scope>NUCLEOTIDE SEQUENCE [LARGE SCALE GENOMIC DNA]</scope>
    <source>
        <strain evidence="4 5">DSM 29514</strain>
    </source>
</reference>
<dbReference type="PRINTS" id="PR00139">
    <property type="entry name" value="ASNGLNASE"/>
</dbReference>
<evidence type="ECO:0000259" key="3">
    <source>
        <dbReference type="Pfam" id="PF17763"/>
    </source>
</evidence>
<dbReference type="InterPro" id="IPR006034">
    <property type="entry name" value="Asparaginase/glutaminase-like"/>
</dbReference>
<dbReference type="RefSeq" id="WP_246251482.1">
    <property type="nucleotide sequence ID" value="NZ_CP049250.1"/>
</dbReference>
<feature type="domain" description="L-asparaginase N-terminal" evidence="2">
    <location>
        <begin position="3"/>
        <end position="167"/>
    </location>
</feature>
<dbReference type="InterPro" id="IPR027474">
    <property type="entry name" value="L-asparaginase_N"/>
</dbReference>
<dbReference type="PIRSF" id="PIRSF001220">
    <property type="entry name" value="L-ASNase_gatD"/>
    <property type="match status" value="1"/>
</dbReference>
<feature type="domain" description="Asparaginase/glutaminase C-terminal" evidence="3">
    <location>
        <begin position="183"/>
        <end position="280"/>
    </location>
</feature>
<dbReference type="Gene3D" id="3.40.50.1170">
    <property type="entry name" value="L-asparaginase, N-terminal domain"/>
    <property type="match status" value="1"/>
</dbReference>
<gene>
    <name evidence="4" type="ORF">GGQ72_003195</name>
</gene>
<accession>A0A7W6LJR6</accession>
<dbReference type="EMBL" id="JACIEC010000004">
    <property type="protein sequence ID" value="MBB4144638.1"/>
    <property type="molecule type" value="Genomic_DNA"/>
</dbReference>
<dbReference type="PIRSF" id="PIRSF500176">
    <property type="entry name" value="L_ASNase"/>
    <property type="match status" value="1"/>
</dbReference>
<dbReference type="InterPro" id="IPR037152">
    <property type="entry name" value="L-asparaginase_N_sf"/>
</dbReference>
<evidence type="ECO:0000313" key="4">
    <source>
        <dbReference type="EMBL" id="MBB4144638.1"/>
    </source>
</evidence>
<name>A0A7W6LJR6_9HYPH</name>
<evidence type="ECO:0000313" key="5">
    <source>
        <dbReference type="Proteomes" id="UP000519897"/>
    </source>
</evidence>
<dbReference type="InterPro" id="IPR040919">
    <property type="entry name" value="Asparaginase_C"/>
</dbReference>
<feature type="binding site" evidence="1">
    <location>
        <position position="54"/>
    </location>
    <ligand>
        <name>substrate</name>
    </ligand>
</feature>
<dbReference type="Pfam" id="PF17763">
    <property type="entry name" value="Asparaginase_C"/>
    <property type="match status" value="1"/>
</dbReference>
<dbReference type="EC" id="3.5.1.1" evidence="4"/>
<dbReference type="AlphaFoldDB" id="A0A7W6LJR6"/>
<comment type="caution">
    <text evidence="4">The sequence shown here is derived from an EMBL/GenBank/DDBJ whole genome shotgun (WGS) entry which is preliminary data.</text>
</comment>
<sequence length="282" mass="29485">MSKLLLIHTGGAIGMAPGPKGLTPMRGLVESALSARLPADMKLVANVFSPLLDSANVGPIHWNAMLEAIRTHPGLPVIITHGTDTMSFTVAALSQALVDEGRRVILCGSVVPLGEDGDAEANLTLAIDAATQEGDGVFLAFGGKLLTADGLVKHQSQDTVSLRTKQNEKLDPPRFRTFPERRLAILTLTPGMPADFLSAALATLDGAVLRVFGSGTVMANPLVLDAIKQAIADGKRIRAVSQSQNGGIIPGYFAAGAALWDIGVENGGDETPEAALIKLWLN</sequence>
<dbReference type="InterPro" id="IPR027473">
    <property type="entry name" value="L-asparaginase_C"/>
</dbReference>
<dbReference type="SMART" id="SM00870">
    <property type="entry name" value="Asparaginase"/>
    <property type="match status" value="1"/>
</dbReference>
<dbReference type="Pfam" id="PF00710">
    <property type="entry name" value="Asparaginase"/>
    <property type="match status" value="1"/>
</dbReference>
<dbReference type="GO" id="GO:0004067">
    <property type="term" value="F:asparaginase activity"/>
    <property type="evidence" value="ECO:0007669"/>
    <property type="project" value="UniProtKB-UniRule"/>
</dbReference>
<keyword evidence="5" id="KW-1185">Reference proteome</keyword>
<evidence type="ECO:0000259" key="2">
    <source>
        <dbReference type="Pfam" id="PF00710"/>
    </source>
</evidence>
<dbReference type="SUPFAM" id="SSF53774">
    <property type="entry name" value="Glutaminase/Asparaginase"/>
    <property type="match status" value="1"/>
</dbReference>
<keyword evidence="4" id="KW-0378">Hydrolase</keyword>
<evidence type="ECO:0000256" key="1">
    <source>
        <dbReference type="PIRSR" id="PIRSR001220-2"/>
    </source>
</evidence>
<feature type="binding site" evidence="1">
    <location>
        <begin position="83"/>
        <end position="84"/>
    </location>
    <ligand>
        <name>substrate</name>
    </ligand>
</feature>